<dbReference type="CDD" id="cd02961">
    <property type="entry name" value="PDI_a_family"/>
    <property type="match status" value="1"/>
</dbReference>
<keyword evidence="2" id="KW-0732">Signal</keyword>
<sequence length="359" mass="40625">IKLYVTLCLILCVYLHEALVESDSDAILEDKYVLVLTKSNFERALKPHNQLLFHFYVPLSGQSLGAILEFREAAGALKEAESDVRLGGVDVKKEKDLAQEISLNVTIIPSLQLFLSGDKNNPVYCPGNSSASIIMWLKRRKGPSADIIILMMILILYTLKDLEEGIVKVFYETAADIADLPFGVTGHDEIFSNYEISGDTVLLIRKFEMKSGIMTYSRCIKINKPLSFMGSFQTASKILNSEVLNHFLFINKTEEGFEEIYQAFKTTVGKLRGKVLSVMIDLSELLNGRVMEYFCVRSEEAPQVRMVNLSDNFCLSYLDEKAKVKKYSSIKLFPAVYSERVSSLLHLTVLTYLRFKIPY</sequence>
<dbReference type="AlphaFoldDB" id="A0A8C2L2H1"/>
<name>A0A8C2L2H1_CYPCA</name>
<reference evidence="4" key="1">
    <citation type="submission" date="2025-08" db="UniProtKB">
        <authorList>
            <consortium name="Ensembl"/>
        </authorList>
    </citation>
    <scope>IDENTIFICATION</scope>
</reference>
<evidence type="ECO:0000256" key="1">
    <source>
        <dbReference type="ARBA" id="ARBA00006347"/>
    </source>
</evidence>
<dbReference type="PANTHER" id="PTHR18929:SF58">
    <property type="entry name" value="PROTEIN DISULFIDE-ISOMERASE-LIKE PROTEIN OF THE TESTIS"/>
    <property type="match status" value="1"/>
</dbReference>
<dbReference type="CDD" id="cd02982">
    <property type="entry name" value="PDI_b'_family"/>
    <property type="match status" value="1"/>
</dbReference>
<evidence type="ECO:0000313" key="4">
    <source>
        <dbReference type="Ensembl" id="ENSCCRP00020117741.1"/>
    </source>
</evidence>
<dbReference type="SUPFAM" id="SSF52833">
    <property type="entry name" value="Thioredoxin-like"/>
    <property type="match status" value="1"/>
</dbReference>
<dbReference type="CDD" id="cd02981">
    <property type="entry name" value="PDI_b_family"/>
    <property type="match status" value="1"/>
</dbReference>
<organism evidence="4 5">
    <name type="scientific">Cyprinus carpio</name>
    <name type="common">Common carp</name>
    <dbReference type="NCBI Taxonomy" id="7962"/>
    <lineage>
        <taxon>Eukaryota</taxon>
        <taxon>Metazoa</taxon>
        <taxon>Chordata</taxon>
        <taxon>Craniata</taxon>
        <taxon>Vertebrata</taxon>
        <taxon>Euteleostomi</taxon>
        <taxon>Actinopterygii</taxon>
        <taxon>Neopterygii</taxon>
        <taxon>Teleostei</taxon>
        <taxon>Ostariophysi</taxon>
        <taxon>Cypriniformes</taxon>
        <taxon>Cyprinidae</taxon>
        <taxon>Cyprininae</taxon>
        <taxon>Cyprinus</taxon>
    </lineage>
</organism>
<proteinExistence type="inferred from homology"/>
<dbReference type="Gene3D" id="3.40.30.10">
    <property type="entry name" value="Glutaredoxin"/>
    <property type="match status" value="3"/>
</dbReference>
<evidence type="ECO:0000259" key="3">
    <source>
        <dbReference type="Pfam" id="PF00085"/>
    </source>
</evidence>
<feature type="domain" description="Thioredoxin" evidence="3">
    <location>
        <begin position="33"/>
        <end position="137"/>
    </location>
</feature>
<feature type="signal peptide" evidence="2">
    <location>
        <begin position="1"/>
        <end position="22"/>
    </location>
</feature>
<dbReference type="InterPro" id="IPR036249">
    <property type="entry name" value="Thioredoxin-like_sf"/>
</dbReference>
<dbReference type="InterPro" id="IPR013766">
    <property type="entry name" value="Thioredoxin_domain"/>
</dbReference>
<accession>A0A8C2L2H1</accession>
<evidence type="ECO:0000256" key="2">
    <source>
        <dbReference type="SAM" id="SignalP"/>
    </source>
</evidence>
<dbReference type="Pfam" id="PF13848">
    <property type="entry name" value="Thioredoxin_6"/>
    <property type="match status" value="1"/>
</dbReference>
<comment type="similarity">
    <text evidence="1">Belongs to the protein disulfide isomerase family.</text>
</comment>
<dbReference type="GO" id="GO:0005783">
    <property type="term" value="C:endoplasmic reticulum"/>
    <property type="evidence" value="ECO:0007669"/>
    <property type="project" value="TreeGrafter"/>
</dbReference>
<evidence type="ECO:0000313" key="5">
    <source>
        <dbReference type="Proteomes" id="UP000694701"/>
    </source>
</evidence>
<protein>
    <submittedName>
        <fullName evidence="4">Zgc:136472</fullName>
    </submittedName>
</protein>
<dbReference type="Ensembl" id="ENSCCRT00020128347.1">
    <property type="protein sequence ID" value="ENSCCRP00020117741.1"/>
    <property type="gene ID" value="ENSCCRG00020052959.1"/>
</dbReference>
<dbReference type="GO" id="GO:0034976">
    <property type="term" value="P:response to endoplasmic reticulum stress"/>
    <property type="evidence" value="ECO:0007669"/>
    <property type="project" value="TreeGrafter"/>
</dbReference>
<dbReference type="PANTHER" id="PTHR18929">
    <property type="entry name" value="PROTEIN DISULFIDE ISOMERASE"/>
    <property type="match status" value="1"/>
</dbReference>
<dbReference type="Pfam" id="PF00085">
    <property type="entry name" value="Thioredoxin"/>
    <property type="match status" value="1"/>
</dbReference>
<dbReference type="GO" id="GO:0006457">
    <property type="term" value="P:protein folding"/>
    <property type="evidence" value="ECO:0007669"/>
    <property type="project" value="TreeGrafter"/>
</dbReference>
<dbReference type="Proteomes" id="UP000694701">
    <property type="component" value="Unplaced"/>
</dbReference>
<feature type="chain" id="PRO_5034934905" evidence="2">
    <location>
        <begin position="23"/>
        <end position="359"/>
    </location>
</feature>